<feature type="domain" description="NADH:quinone oxidoreductase/Mrp antiporter transmembrane" evidence="10">
    <location>
        <begin position="392"/>
        <end position="439"/>
    </location>
</feature>
<dbReference type="Proteomes" id="UP001183388">
    <property type="component" value="Unassembled WGS sequence"/>
</dbReference>
<feature type="transmembrane region" description="Helical" evidence="9">
    <location>
        <begin position="84"/>
        <end position="102"/>
    </location>
</feature>
<feature type="transmembrane region" description="Helical" evidence="9">
    <location>
        <begin position="178"/>
        <end position="200"/>
    </location>
</feature>
<dbReference type="PANTHER" id="PTHR42703:SF1">
    <property type="entry name" value="NA(+)_H(+) ANTIPORTER SUBUNIT D1"/>
    <property type="match status" value="1"/>
</dbReference>
<evidence type="ECO:0000259" key="10">
    <source>
        <dbReference type="Pfam" id="PF00361"/>
    </source>
</evidence>
<dbReference type="Pfam" id="PF00361">
    <property type="entry name" value="Proton_antipo_M"/>
    <property type="match status" value="2"/>
</dbReference>
<dbReference type="PRINTS" id="PR01437">
    <property type="entry name" value="NUOXDRDTASE4"/>
</dbReference>
<feature type="transmembrane region" description="Helical" evidence="9">
    <location>
        <begin position="334"/>
        <end position="354"/>
    </location>
</feature>
<accession>A0ABU2L9T3</accession>
<organism evidence="11 12">
    <name type="scientific">Streptomyces boetiae</name>
    <dbReference type="NCBI Taxonomy" id="3075541"/>
    <lineage>
        <taxon>Bacteria</taxon>
        <taxon>Bacillati</taxon>
        <taxon>Actinomycetota</taxon>
        <taxon>Actinomycetes</taxon>
        <taxon>Kitasatosporales</taxon>
        <taxon>Streptomycetaceae</taxon>
        <taxon>Streptomyces</taxon>
    </lineage>
</organism>
<keyword evidence="6 9" id="KW-0472">Membrane</keyword>
<name>A0ABU2L9T3_9ACTN</name>
<keyword evidence="4 7" id="KW-0812">Transmembrane</keyword>
<dbReference type="PANTHER" id="PTHR42703">
    <property type="entry name" value="NADH DEHYDROGENASE"/>
    <property type="match status" value="1"/>
</dbReference>
<keyword evidence="5 9" id="KW-1133">Transmembrane helix</keyword>
<dbReference type="EMBL" id="JAVREN010000018">
    <property type="protein sequence ID" value="MDT0308092.1"/>
    <property type="molecule type" value="Genomic_DNA"/>
</dbReference>
<feature type="transmembrane region" description="Helical" evidence="9">
    <location>
        <begin position="109"/>
        <end position="131"/>
    </location>
</feature>
<evidence type="ECO:0000256" key="3">
    <source>
        <dbReference type="ARBA" id="ARBA00022475"/>
    </source>
</evidence>
<proteinExistence type="inferred from homology"/>
<feature type="transmembrane region" description="Helical" evidence="9">
    <location>
        <begin position="212"/>
        <end position="235"/>
    </location>
</feature>
<evidence type="ECO:0000256" key="4">
    <source>
        <dbReference type="ARBA" id="ARBA00022692"/>
    </source>
</evidence>
<keyword evidence="3" id="KW-1003">Cell membrane</keyword>
<evidence type="ECO:0000256" key="7">
    <source>
        <dbReference type="RuleBase" id="RU000320"/>
    </source>
</evidence>
<feature type="transmembrane region" description="Helical" evidence="9">
    <location>
        <begin position="396"/>
        <end position="419"/>
    </location>
</feature>
<evidence type="ECO:0000256" key="2">
    <source>
        <dbReference type="ARBA" id="ARBA00005346"/>
    </source>
</evidence>
<sequence>MTTLLVAAPVLLPVLAAGVSLLLVRNAAAQRVLTVVVLAAVLADAAVLLHRAARAPDNTAAVVDAGGWSPPLGIALVADLPATLLLTVAVLVALAVLLFAIGQGAADHAAAIALPFHPAYLLLIGGVALAFLSGDLFNLFVAFEVMLASSYVLLTVNAGEARVRAGMTYTMTSLTSSLLFLTAVALTYAATGTVSLAQLAERTAALPEGVRAGLGTFLLAVFAIKAAVVPLHFWLPDGYPTAPAPITAVFAALLTKVGVYAMLRTQTLLFPRGDETWWLVTCAAILTMVVGILGAIAQDDVNRLLSFTLVSHIGFMLLGLALGDVAGLTGTLLYVVHHIVAQASLFLVAGLLAGSTGTTSLHLMEERRRAADAGGEPEEAGTGEGARGRRPPALTWLFLLPGLSLAGIPPFSGFIAKFALLRAAVAEGGPAAWSLAAAALMTSLLTLYAMLRVWRAVCSPPARLPSGAQTLTVGATGGMILVGLALAVCAGPLADLSERAAEHLADPGSYAEERPEPAEERP</sequence>
<feature type="transmembrane region" description="Helical" evidence="9">
    <location>
        <begin position="275"/>
        <end position="297"/>
    </location>
</feature>
<evidence type="ECO:0000256" key="9">
    <source>
        <dbReference type="SAM" id="Phobius"/>
    </source>
</evidence>
<gene>
    <name evidence="11" type="ORF">RM780_14120</name>
</gene>
<feature type="transmembrane region" description="Helical" evidence="9">
    <location>
        <begin position="32"/>
        <end position="49"/>
    </location>
</feature>
<dbReference type="InterPro" id="IPR001750">
    <property type="entry name" value="ND/Mrp_TM"/>
</dbReference>
<feature type="region of interest" description="Disordered" evidence="8">
    <location>
        <begin position="367"/>
        <end position="388"/>
    </location>
</feature>
<reference evidence="12" key="1">
    <citation type="submission" date="2023-07" db="EMBL/GenBank/DDBJ databases">
        <title>30 novel species of actinomycetes from the DSMZ collection.</title>
        <authorList>
            <person name="Nouioui I."/>
        </authorList>
    </citation>
    <scope>NUCLEOTIDE SEQUENCE [LARGE SCALE GENOMIC DNA]</scope>
    <source>
        <strain evidence="12">DSM 44917</strain>
    </source>
</reference>
<comment type="subcellular location">
    <subcellularLocation>
        <location evidence="1">Cell membrane</location>
        <topology evidence="1">Multi-pass membrane protein</topology>
    </subcellularLocation>
    <subcellularLocation>
        <location evidence="7">Membrane</location>
        <topology evidence="7">Multi-pass membrane protein</topology>
    </subcellularLocation>
</comment>
<evidence type="ECO:0000313" key="12">
    <source>
        <dbReference type="Proteomes" id="UP001183388"/>
    </source>
</evidence>
<dbReference type="InterPro" id="IPR050586">
    <property type="entry name" value="CPA3_Na-H_Antiporter_D"/>
</dbReference>
<dbReference type="InterPro" id="IPR003918">
    <property type="entry name" value="NADH_UbQ_OxRdtase"/>
</dbReference>
<dbReference type="RefSeq" id="WP_311631044.1">
    <property type="nucleotide sequence ID" value="NZ_JAVREN010000018.1"/>
</dbReference>
<evidence type="ECO:0000256" key="8">
    <source>
        <dbReference type="SAM" id="MobiDB-lite"/>
    </source>
</evidence>
<evidence type="ECO:0000313" key="11">
    <source>
        <dbReference type="EMBL" id="MDT0308092.1"/>
    </source>
</evidence>
<evidence type="ECO:0000256" key="5">
    <source>
        <dbReference type="ARBA" id="ARBA00022989"/>
    </source>
</evidence>
<evidence type="ECO:0000256" key="1">
    <source>
        <dbReference type="ARBA" id="ARBA00004651"/>
    </source>
</evidence>
<comment type="caution">
    <text evidence="11">The sequence shown here is derived from an EMBL/GenBank/DDBJ whole genome shotgun (WGS) entry which is preliminary data.</text>
</comment>
<protein>
    <submittedName>
        <fullName evidence="11">Proton-conducting transporter membrane subunit</fullName>
    </submittedName>
</protein>
<feature type="domain" description="NADH:quinone oxidoreductase/Mrp antiporter transmembrane" evidence="10">
    <location>
        <begin position="133"/>
        <end position="360"/>
    </location>
</feature>
<feature type="transmembrane region" description="Helical" evidence="9">
    <location>
        <begin position="431"/>
        <end position="451"/>
    </location>
</feature>
<comment type="similarity">
    <text evidence="2">Belongs to the CPA3 antiporters (TC 2.A.63) subunit D family.</text>
</comment>
<evidence type="ECO:0000256" key="6">
    <source>
        <dbReference type="ARBA" id="ARBA00023136"/>
    </source>
</evidence>
<feature type="transmembrane region" description="Helical" evidence="9">
    <location>
        <begin position="471"/>
        <end position="494"/>
    </location>
</feature>
<feature type="transmembrane region" description="Helical" evidence="9">
    <location>
        <begin position="242"/>
        <end position="263"/>
    </location>
</feature>
<keyword evidence="12" id="KW-1185">Reference proteome</keyword>